<dbReference type="PANTHER" id="PTHR13318">
    <property type="entry name" value="PARTNER OF PAIRED, ISOFORM B-RELATED"/>
    <property type="match status" value="1"/>
</dbReference>
<dbReference type="InterPro" id="IPR006553">
    <property type="entry name" value="Leu-rich_rpt_Cys-con_subtyp"/>
</dbReference>
<evidence type="ECO:0000256" key="1">
    <source>
        <dbReference type="ARBA" id="ARBA00022786"/>
    </source>
</evidence>
<organism evidence="2 3">
    <name type="scientific">Aphidius gifuensis</name>
    <name type="common">Parasitoid wasp</name>
    <dbReference type="NCBI Taxonomy" id="684658"/>
    <lineage>
        <taxon>Eukaryota</taxon>
        <taxon>Metazoa</taxon>
        <taxon>Ecdysozoa</taxon>
        <taxon>Arthropoda</taxon>
        <taxon>Hexapoda</taxon>
        <taxon>Insecta</taxon>
        <taxon>Pterygota</taxon>
        <taxon>Neoptera</taxon>
        <taxon>Endopterygota</taxon>
        <taxon>Hymenoptera</taxon>
        <taxon>Apocrita</taxon>
        <taxon>Ichneumonoidea</taxon>
        <taxon>Braconidae</taxon>
        <taxon>Aphidiinae</taxon>
        <taxon>Aphidius</taxon>
    </lineage>
</organism>
<sequence length="588" mass="68291">MGPEIPYKRKRIELWANHNDVDKHQRRNESSADRLTYDVLANIFTFLPLSERLKMDQVCHRWQVANTCEWGKTKKIHLTKWINQIKRLLTSTNVEAKLRHNSNFLTHLTITDYLCDSSVVNYINNNCLNIIYLNFKLYLNKINKNYLRKGFDNLNKLKSIKIKAVINDSSLSNTIDYYHYFLQTINSEINELYLQSNSYKKTMILLSEDFAWIIDGFSKLSHLTLRHFELDENAMVGICQSINLIHLDLHGCHIHDQMPILNLTNLEHLTLSWIANIDENLIDELPRLNKLQYLDINCSSLGNGMYDSISYIKTLVHLDVNHCLNIDDEFITNIIDNCKQLKHLDIACCALISSEVLERLGELNNLEYLNLDKVNNVNKNVIVSLTDDATKLKHLDISYAENLTHHDIEIIGKLRDLESLRMNRVNSVNNILIASIVFNCLKLKHLDLSNSTNLSERAYSDIAKLKNLERLVIVHSLDAQNAIPTEMPQLKYFNCSKSHKVYDEHVEKFLINCPNLEELVICQNPITLKIFNIAAKLTNQRKNNIPLTIYTSANFLPFIKETNLQLNLLKLSTEHAFKEHPFSYELED</sequence>
<protein>
    <recommendedName>
        <fullName evidence="4">F-box domain-containing protein</fullName>
    </recommendedName>
</protein>
<dbReference type="EMBL" id="JACMRX010000006">
    <property type="protein sequence ID" value="KAF7987522.1"/>
    <property type="molecule type" value="Genomic_DNA"/>
</dbReference>
<dbReference type="InterPro" id="IPR032675">
    <property type="entry name" value="LRR_dom_sf"/>
</dbReference>
<proteinExistence type="predicted"/>
<dbReference type="PANTHER" id="PTHR13318:SF95">
    <property type="entry name" value="F-BOX PROTEIN YLR352W"/>
    <property type="match status" value="1"/>
</dbReference>
<accession>A0A834XIM2</accession>
<evidence type="ECO:0000313" key="2">
    <source>
        <dbReference type="EMBL" id="KAF7987522.1"/>
    </source>
</evidence>
<keyword evidence="3" id="KW-1185">Reference proteome</keyword>
<keyword evidence="1" id="KW-0833">Ubl conjugation pathway</keyword>
<evidence type="ECO:0008006" key="4">
    <source>
        <dbReference type="Google" id="ProtNLM"/>
    </source>
</evidence>
<evidence type="ECO:0000313" key="3">
    <source>
        <dbReference type="Proteomes" id="UP000639338"/>
    </source>
</evidence>
<gene>
    <name evidence="2" type="ORF">HCN44_003284</name>
</gene>
<dbReference type="GO" id="GO:0019005">
    <property type="term" value="C:SCF ubiquitin ligase complex"/>
    <property type="evidence" value="ECO:0007669"/>
    <property type="project" value="TreeGrafter"/>
</dbReference>
<name>A0A834XIM2_APHGI</name>
<dbReference type="SUPFAM" id="SSF81383">
    <property type="entry name" value="F-box domain"/>
    <property type="match status" value="1"/>
</dbReference>
<dbReference type="OrthoDB" id="10257471at2759"/>
<reference evidence="2 3" key="1">
    <citation type="submission" date="2020-08" db="EMBL/GenBank/DDBJ databases">
        <title>Aphidius gifuensis genome sequencing and assembly.</title>
        <authorList>
            <person name="Du Z."/>
        </authorList>
    </citation>
    <scope>NUCLEOTIDE SEQUENCE [LARGE SCALE GENOMIC DNA]</scope>
    <source>
        <strain evidence="2">YNYX2018</strain>
        <tissue evidence="2">Adults</tissue>
    </source>
</reference>
<dbReference type="GO" id="GO:0031146">
    <property type="term" value="P:SCF-dependent proteasomal ubiquitin-dependent protein catabolic process"/>
    <property type="evidence" value="ECO:0007669"/>
    <property type="project" value="TreeGrafter"/>
</dbReference>
<dbReference type="Gene3D" id="1.20.1280.50">
    <property type="match status" value="1"/>
</dbReference>
<dbReference type="AlphaFoldDB" id="A0A834XIM2"/>
<dbReference type="SUPFAM" id="SSF52047">
    <property type="entry name" value="RNI-like"/>
    <property type="match status" value="2"/>
</dbReference>
<dbReference type="SMART" id="SM00367">
    <property type="entry name" value="LRR_CC"/>
    <property type="match status" value="7"/>
</dbReference>
<dbReference type="InterPro" id="IPR036047">
    <property type="entry name" value="F-box-like_dom_sf"/>
</dbReference>
<dbReference type="Proteomes" id="UP000639338">
    <property type="component" value="Unassembled WGS sequence"/>
</dbReference>
<comment type="caution">
    <text evidence="2">The sequence shown here is derived from an EMBL/GenBank/DDBJ whole genome shotgun (WGS) entry which is preliminary data.</text>
</comment>
<dbReference type="Gene3D" id="3.80.10.10">
    <property type="entry name" value="Ribonuclease Inhibitor"/>
    <property type="match status" value="1"/>
</dbReference>